<dbReference type="OrthoDB" id="127973at2"/>
<dbReference type="CDD" id="cd00408">
    <property type="entry name" value="DHDPS-like"/>
    <property type="match status" value="1"/>
</dbReference>
<dbReference type="PRINTS" id="PR00146">
    <property type="entry name" value="DHPICSNTHASE"/>
</dbReference>
<dbReference type="Gene3D" id="3.20.20.70">
    <property type="entry name" value="Aldolase class I"/>
    <property type="match status" value="1"/>
</dbReference>
<dbReference type="PANTHER" id="PTHR12128">
    <property type="entry name" value="DIHYDRODIPICOLINATE SYNTHASE"/>
    <property type="match status" value="1"/>
</dbReference>
<evidence type="ECO:0000256" key="4">
    <source>
        <dbReference type="PIRNR" id="PIRNR001365"/>
    </source>
</evidence>
<dbReference type="AlphaFoldDB" id="A0A5B9EH22"/>
<dbReference type="Pfam" id="PF00701">
    <property type="entry name" value="DHDPS"/>
    <property type="match status" value="1"/>
</dbReference>
<dbReference type="PANTHER" id="PTHR12128:SF66">
    <property type="entry name" value="4-HYDROXY-2-OXOGLUTARATE ALDOLASE, MITOCHONDRIAL"/>
    <property type="match status" value="1"/>
</dbReference>
<feature type="active site" description="Proton donor/acceptor" evidence="5">
    <location>
        <position position="136"/>
    </location>
</feature>
<comment type="similarity">
    <text evidence="1 4">Belongs to the DapA family.</text>
</comment>
<reference evidence="7 8" key="1">
    <citation type="submission" date="2019-08" db="EMBL/GenBank/DDBJ databases">
        <title>Complete genome sequence of Terriglobus albidus strain ORNL.</title>
        <authorList>
            <person name="Podar M."/>
        </authorList>
    </citation>
    <scope>NUCLEOTIDE SEQUENCE [LARGE SCALE GENOMIC DNA]</scope>
    <source>
        <strain evidence="7 8">ORNL</strain>
    </source>
</reference>
<dbReference type="GO" id="GO:0044281">
    <property type="term" value="P:small molecule metabolic process"/>
    <property type="evidence" value="ECO:0007669"/>
    <property type="project" value="UniProtKB-ARBA"/>
</dbReference>
<dbReference type="PIRSF" id="PIRSF001365">
    <property type="entry name" value="DHDPS"/>
    <property type="match status" value="1"/>
</dbReference>
<name>A0A5B9EH22_9BACT</name>
<gene>
    <name evidence="7" type="ORF">FTW19_24570</name>
</gene>
<evidence type="ECO:0000256" key="2">
    <source>
        <dbReference type="ARBA" id="ARBA00023239"/>
    </source>
</evidence>
<dbReference type="KEGG" id="talb:FTW19_24570"/>
<protein>
    <submittedName>
        <fullName evidence="7">Dihydrodipicolinate synthase family protein</fullName>
    </submittedName>
</protein>
<keyword evidence="2 4" id="KW-0456">Lyase</keyword>
<dbReference type="RefSeq" id="WP_147650189.1">
    <property type="nucleotide sequence ID" value="NZ_CP042806.1"/>
</dbReference>
<proteinExistence type="inferred from homology"/>
<dbReference type="PROSITE" id="PS00666">
    <property type="entry name" value="DHDPS_2"/>
    <property type="match status" value="1"/>
</dbReference>
<accession>A0A5B9EH22</accession>
<evidence type="ECO:0000256" key="6">
    <source>
        <dbReference type="PIRSR" id="PIRSR001365-2"/>
    </source>
</evidence>
<evidence type="ECO:0000256" key="1">
    <source>
        <dbReference type="ARBA" id="ARBA00007592"/>
    </source>
</evidence>
<keyword evidence="8" id="KW-1185">Reference proteome</keyword>
<feature type="active site" description="Schiff-base intermediate with substrate" evidence="5">
    <location>
        <position position="164"/>
    </location>
</feature>
<dbReference type="Proteomes" id="UP000321820">
    <property type="component" value="Chromosome"/>
</dbReference>
<keyword evidence="3" id="KW-0704">Schiff base</keyword>
<dbReference type="SMART" id="SM01130">
    <property type="entry name" value="DHDPS"/>
    <property type="match status" value="1"/>
</dbReference>
<dbReference type="EMBL" id="CP042806">
    <property type="protein sequence ID" value="QEE30894.1"/>
    <property type="molecule type" value="Genomic_DNA"/>
</dbReference>
<evidence type="ECO:0000313" key="7">
    <source>
        <dbReference type="EMBL" id="QEE30894.1"/>
    </source>
</evidence>
<dbReference type="SUPFAM" id="SSF51569">
    <property type="entry name" value="Aldolase"/>
    <property type="match status" value="1"/>
</dbReference>
<evidence type="ECO:0000256" key="5">
    <source>
        <dbReference type="PIRSR" id="PIRSR001365-1"/>
    </source>
</evidence>
<sequence length="300" mass="31899">MAKLVTGVYAAVLTPRDAAGKIDAGQLRGWIEFLLGKGVKGFAINGATGEFPLVTEAEFSELMEIVAGTIAGRGSFLAGVGAAGSSAAIRLGKIAYEAGAQALLLPMPYFFPYSQGDLTAFCREVTENVETPILLYNLPQFTSGLQPEASLALIEQCSNIIGIKDSSGSLDTISLLSKRAPDACRIIGNDGALTPALKGKVADGVVSGVSCVLPELITAIFSSGLEETRGVDLDALNGRLRMFIQQLDRMPTPWGLKVFGEARGLAQATFPFALSDERRQQMQEMLAWFAENRAAMMVQE</sequence>
<organism evidence="7 8">
    <name type="scientific">Terriglobus albidus</name>
    <dbReference type="NCBI Taxonomy" id="1592106"/>
    <lineage>
        <taxon>Bacteria</taxon>
        <taxon>Pseudomonadati</taxon>
        <taxon>Acidobacteriota</taxon>
        <taxon>Terriglobia</taxon>
        <taxon>Terriglobales</taxon>
        <taxon>Acidobacteriaceae</taxon>
        <taxon>Terriglobus</taxon>
    </lineage>
</organism>
<feature type="binding site" evidence="6">
    <location>
        <position position="48"/>
    </location>
    <ligand>
        <name>pyruvate</name>
        <dbReference type="ChEBI" id="CHEBI:15361"/>
    </ligand>
</feature>
<evidence type="ECO:0000313" key="8">
    <source>
        <dbReference type="Proteomes" id="UP000321820"/>
    </source>
</evidence>
<dbReference type="GO" id="GO:0008840">
    <property type="term" value="F:4-hydroxy-tetrahydrodipicolinate synthase activity"/>
    <property type="evidence" value="ECO:0007669"/>
    <property type="project" value="TreeGrafter"/>
</dbReference>
<dbReference type="InterPro" id="IPR013785">
    <property type="entry name" value="Aldolase_TIM"/>
</dbReference>
<dbReference type="InterPro" id="IPR002220">
    <property type="entry name" value="DapA-like"/>
</dbReference>
<feature type="binding site" evidence="6">
    <location>
        <position position="206"/>
    </location>
    <ligand>
        <name>pyruvate</name>
        <dbReference type="ChEBI" id="CHEBI:15361"/>
    </ligand>
</feature>
<evidence type="ECO:0000256" key="3">
    <source>
        <dbReference type="ARBA" id="ARBA00023270"/>
    </source>
</evidence>
<dbReference type="GO" id="GO:0005829">
    <property type="term" value="C:cytosol"/>
    <property type="evidence" value="ECO:0007669"/>
    <property type="project" value="TreeGrafter"/>
</dbReference>
<dbReference type="InterPro" id="IPR020625">
    <property type="entry name" value="Schiff_base-form_aldolases_AS"/>
</dbReference>